<keyword evidence="2" id="KW-1185">Reference proteome</keyword>
<dbReference type="EMBL" id="FOLM01000015">
    <property type="protein sequence ID" value="SFD44096.1"/>
    <property type="molecule type" value="Genomic_DNA"/>
</dbReference>
<dbReference type="AlphaFoldDB" id="A0A1I1SCA2"/>
<evidence type="ECO:0000313" key="1">
    <source>
        <dbReference type="EMBL" id="SFD44096.1"/>
    </source>
</evidence>
<sequence length="97" mass="10603">MSTSTAQFNADGRRHTITREQAEAAASRLTPAHSSTFNQHRDWYALVGSGVYYVKDLIAEATGVEPSDAKTARLAVAELGFPVLCWAWGSFLRDGSR</sequence>
<dbReference type="RefSeq" id="WP_093840859.1">
    <property type="nucleotide sequence ID" value="NZ_FOLM01000015.1"/>
</dbReference>
<protein>
    <submittedName>
        <fullName evidence="1">Uncharacterized protein</fullName>
    </submittedName>
</protein>
<accession>A0A1I1SCA2</accession>
<gene>
    <name evidence="1" type="ORF">SAMN05421773_11575</name>
</gene>
<organism evidence="1 2">
    <name type="scientific">Streptomyces aidingensis</name>
    <dbReference type="NCBI Taxonomy" id="910347"/>
    <lineage>
        <taxon>Bacteria</taxon>
        <taxon>Bacillati</taxon>
        <taxon>Actinomycetota</taxon>
        <taxon>Actinomycetes</taxon>
        <taxon>Kitasatosporales</taxon>
        <taxon>Streptomycetaceae</taxon>
        <taxon>Streptomyces</taxon>
    </lineage>
</organism>
<dbReference type="Proteomes" id="UP000199207">
    <property type="component" value="Unassembled WGS sequence"/>
</dbReference>
<evidence type="ECO:0000313" key="2">
    <source>
        <dbReference type="Proteomes" id="UP000199207"/>
    </source>
</evidence>
<name>A0A1I1SCA2_9ACTN</name>
<reference evidence="1 2" key="1">
    <citation type="submission" date="2016-10" db="EMBL/GenBank/DDBJ databases">
        <authorList>
            <person name="de Groot N.N."/>
        </authorList>
    </citation>
    <scope>NUCLEOTIDE SEQUENCE [LARGE SCALE GENOMIC DNA]</scope>
    <source>
        <strain evidence="1 2">CGMCC 4.5739</strain>
    </source>
</reference>
<proteinExistence type="predicted"/>
<dbReference type="OrthoDB" id="4252910at2"/>